<dbReference type="GO" id="GO:0051536">
    <property type="term" value="F:iron-sulfur cluster binding"/>
    <property type="evidence" value="ECO:0007669"/>
    <property type="project" value="UniProtKB-KW"/>
</dbReference>
<dbReference type="PROSITE" id="PS51379">
    <property type="entry name" value="4FE4S_FER_2"/>
    <property type="match status" value="1"/>
</dbReference>
<gene>
    <name evidence="10" type="ORF">JD78_00410</name>
</gene>
<dbReference type="SUPFAM" id="SSF51905">
    <property type="entry name" value="FAD/NAD(P)-binding domain"/>
    <property type="match status" value="1"/>
</dbReference>
<comment type="similarity">
    <text evidence="2">Belongs to the GMC oxidoreductase family.</text>
</comment>
<organism evidence="10 11">
    <name type="scientific">Modestobacter roseus</name>
    <dbReference type="NCBI Taxonomy" id="1181884"/>
    <lineage>
        <taxon>Bacteria</taxon>
        <taxon>Bacillati</taxon>
        <taxon>Actinomycetota</taxon>
        <taxon>Actinomycetes</taxon>
        <taxon>Geodermatophilales</taxon>
        <taxon>Geodermatophilaceae</taxon>
        <taxon>Modestobacter</taxon>
    </lineage>
</organism>
<dbReference type="EMBL" id="VLKF01000001">
    <property type="protein sequence ID" value="TWH71910.1"/>
    <property type="molecule type" value="Genomic_DNA"/>
</dbReference>
<dbReference type="PANTHER" id="PTHR42784:SF1">
    <property type="entry name" value="PYRANOSE 2-OXIDASE"/>
    <property type="match status" value="1"/>
</dbReference>
<evidence type="ECO:0000313" key="11">
    <source>
        <dbReference type="Proteomes" id="UP000321490"/>
    </source>
</evidence>
<accession>A0A562ILT7</accession>
<keyword evidence="11" id="KW-1185">Reference proteome</keyword>
<protein>
    <submittedName>
        <fullName evidence="10">Choline dehydrogenase-like flavoprotein</fullName>
    </submittedName>
</protein>
<dbReference type="Proteomes" id="UP000321490">
    <property type="component" value="Unassembled WGS sequence"/>
</dbReference>
<evidence type="ECO:0000256" key="7">
    <source>
        <dbReference type="ARBA" id="ARBA00023004"/>
    </source>
</evidence>
<keyword evidence="7" id="KW-0408">Iron</keyword>
<evidence type="ECO:0000256" key="4">
    <source>
        <dbReference type="ARBA" id="ARBA00022723"/>
    </source>
</evidence>
<comment type="caution">
    <text evidence="10">The sequence shown here is derived from an EMBL/GenBank/DDBJ whole genome shotgun (WGS) entry which is preliminary data.</text>
</comment>
<evidence type="ECO:0000256" key="1">
    <source>
        <dbReference type="ARBA" id="ARBA00001974"/>
    </source>
</evidence>
<keyword evidence="6" id="KW-0560">Oxidoreductase</keyword>
<dbReference type="PANTHER" id="PTHR42784">
    <property type="entry name" value="PYRANOSE 2-OXIDASE"/>
    <property type="match status" value="1"/>
</dbReference>
<keyword evidence="8" id="KW-0411">Iron-sulfur</keyword>
<dbReference type="GO" id="GO:0016491">
    <property type="term" value="F:oxidoreductase activity"/>
    <property type="evidence" value="ECO:0007669"/>
    <property type="project" value="UniProtKB-KW"/>
</dbReference>
<evidence type="ECO:0000256" key="8">
    <source>
        <dbReference type="ARBA" id="ARBA00023014"/>
    </source>
</evidence>
<dbReference type="PROSITE" id="PS00198">
    <property type="entry name" value="4FE4S_FER_1"/>
    <property type="match status" value="1"/>
</dbReference>
<keyword evidence="5" id="KW-0274">FAD</keyword>
<name>A0A562ILT7_9ACTN</name>
<feature type="domain" description="4Fe-4S ferredoxin-type" evidence="9">
    <location>
        <begin position="209"/>
        <end position="238"/>
    </location>
</feature>
<dbReference type="InterPro" id="IPR036188">
    <property type="entry name" value="FAD/NAD-bd_sf"/>
</dbReference>
<evidence type="ECO:0000256" key="6">
    <source>
        <dbReference type="ARBA" id="ARBA00023002"/>
    </source>
</evidence>
<dbReference type="InterPro" id="IPR017896">
    <property type="entry name" value="4Fe4S_Fe-S-bd"/>
</dbReference>
<dbReference type="GO" id="GO:0046872">
    <property type="term" value="F:metal ion binding"/>
    <property type="evidence" value="ECO:0007669"/>
    <property type="project" value="UniProtKB-KW"/>
</dbReference>
<evidence type="ECO:0000256" key="3">
    <source>
        <dbReference type="ARBA" id="ARBA00022630"/>
    </source>
</evidence>
<comment type="cofactor">
    <cofactor evidence="1">
        <name>FAD</name>
        <dbReference type="ChEBI" id="CHEBI:57692"/>
    </cofactor>
</comment>
<evidence type="ECO:0000256" key="5">
    <source>
        <dbReference type="ARBA" id="ARBA00022827"/>
    </source>
</evidence>
<dbReference type="InterPro" id="IPR051473">
    <property type="entry name" value="P2Ox-like"/>
</dbReference>
<dbReference type="Gene3D" id="3.50.50.60">
    <property type="entry name" value="FAD/NAD(P)-binding domain"/>
    <property type="match status" value="1"/>
</dbReference>
<evidence type="ECO:0000259" key="9">
    <source>
        <dbReference type="PROSITE" id="PS51379"/>
    </source>
</evidence>
<reference evidence="10 11" key="1">
    <citation type="submission" date="2019-07" db="EMBL/GenBank/DDBJ databases">
        <title>R&amp;d 2014.</title>
        <authorList>
            <person name="Klenk H.-P."/>
        </authorList>
    </citation>
    <scope>NUCLEOTIDE SEQUENCE [LARGE SCALE GENOMIC DNA]</scope>
    <source>
        <strain evidence="10 11">DSM 45764</strain>
    </source>
</reference>
<keyword evidence="3" id="KW-0285">Flavoprotein</keyword>
<evidence type="ECO:0000313" key="10">
    <source>
        <dbReference type="EMBL" id="TWH71910.1"/>
    </source>
</evidence>
<proteinExistence type="inferred from homology"/>
<dbReference type="RefSeq" id="WP_166520920.1">
    <property type="nucleotide sequence ID" value="NZ_VLKF01000001.1"/>
</dbReference>
<sequence>MTAGGGSHLVVGSGASAAMVAWTLACRGDQQVTVLDLGGRLDDHRLGVLARITGRDETSWDPSDLEVITARPAARGRTVPRKRVYGSDHPFQDLGQLDGIRGTPPGTNVDLVSSAYGGFTTVWGAQAMPFSPSTFRDWPVSWAEMEPHYRAALEHVPLAAEVDDLADSFPLLHARGGLPPLGPRAAAVLARYEAHRTSLRRRGVTVGRARLAFRATDCTRCGLCMTGCPTGLVYSASQTMDRVRQLPGVRYVGGVLVEEIGQDAGGCVARFREVATGVRHELRADRVFLGAGAVGTTRLVLGSLPQLPRHVTMAESRQFVVPLVSRRAVADPRRPGARDFTLNQFNVLLSFDDGTDVDTAHLHCYPYNPAFDDALPGPLRHPALTGVATGLLRRLTVGFGYLPSWTSPGIRLTIRRGAGALPELEVTPEGTGRRPPMLGAAVRRLARAAPALDLWPVPTHVSLSGAGKSYHFGGTFPHRAPGVPGGTDRWGRLPDWDRVHLVDGSVLPSIASTTFTLTVMANAVRIATEVLDGRATTSSPEAARPVH</sequence>
<evidence type="ECO:0000256" key="2">
    <source>
        <dbReference type="ARBA" id="ARBA00010790"/>
    </source>
</evidence>
<dbReference type="AlphaFoldDB" id="A0A562ILT7"/>
<keyword evidence="4" id="KW-0479">Metal-binding</keyword>
<dbReference type="InterPro" id="IPR017900">
    <property type="entry name" value="4Fe4S_Fe_S_CS"/>
</dbReference>